<dbReference type="InterPro" id="IPR012337">
    <property type="entry name" value="RNaseH-like_sf"/>
</dbReference>
<dbReference type="GO" id="GO:0008233">
    <property type="term" value="F:peptidase activity"/>
    <property type="evidence" value="ECO:0007669"/>
    <property type="project" value="UniProtKB-KW"/>
</dbReference>
<proteinExistence type="predicted"/>
<dbReference type="InterPro" id="IPR036397">
    <property type="entry name" value="RNaseH_sf"/>
</dbReference>
<gene>
    <name evidence="1" type="primary">RF55_23088</name>
    <name evidence="1" type="ORF">NPIL_451981</name>
</gene>
<dbReference type="OrthoDB" id="6437133at2759"/>
<dbReference type="GO" id="GO:0006508">
    <property type="term" value="P:proteolysis"/>
    <property type="evidence" value="ECO:0007669"/>
    <property type="project" value="UniProtKB-KW"/>
</dbReference>
<dbReference type="AlphaFoldDB" id="A0A8X6QQC0"/>
<name>A0A8X6QQC0_NEPPI</name>
<dbReference type="Proteomes" id="UP000887013">
    <property type="component" value="Unassembled WGS sequence"/>
</dbReference>
<keyword evidence="1" id="KW-0378">Hydrolase</keyword>
<dbReference type="EMBL" id="BMAW01084376">
    <property type="protein sequence ID" value="GFU38513.1"/>
    <property type="molecule type" value="Genomic_DNA"/>
</dbReference>
<comment type="caution">
    <text evidence="1">The sequence shown here is derived from an EMBL/GenBank/DDBJ whole genome shotgun (WGS) entry which is preliminary data.</text>
</comment>
<protein>
    <submittedName>
        <fullName evidence="1">Retroviral aspartyl protease family protein</fullName>
    </submittedName>
</protein>
<organism evidence="1 2">
    <name type="scientific">Nephila pilipes</name>
    <name type="common">Giant wood spider</name>
    <name type="synonym">Nephila maculata</name>
    <dbReference type="NCBI Taxonomy" id="299642"/>
    <lineage>
        <taxon>Eukaryota</taxon>
        <taxon>Metazoa</taxon>
        <taxon>Ecdysozoa</taxon>
        <taxon>Arthropoda</taxon>
        <taxon>Chelicerata</taxon>
        <taxon>Arachnida</taxon>
        <taxon>Araneae</taxon>
        <taxon>Araneomorphae</taxon>
        <taxon>Entelegynae</taxon>
        <taxon>Araneoidea</taxon>
        <taxon>Nephilidae</taxon>
        <taxon>Nephila</taxon>
    </lineage>
</organism>
<dbReference type="Gene3D" id="3.30.420.10">
    <property type="entry name" value="Ribonuclease H-like superfamily/Ribonuclease H"/>
    <property type="match status" value="1"/>
</dbReference>
<accession>A0A8X6QQC0</accession>
<evidence type="ECO:0000313" key="2">
    <source>
        <dbReference type="Proteomes" id="UP000887013"/>
    </source>
</evidence>
<reference evidence="1" key="1">
    <citation type="submission" date="2020-08" db="EMBL/GenBank/DDBJ databases">
        <title>Multicomponent nature underlies the extraordinary mechanical properties of spider dragline silk.</title>
        <authorList>
            <person name="Kono N."/>
            <person name="Nakamura H."/>
            <person name="Mori M."/>
            <person name="Yoshida Y."/>
            <person name="Ohtoshi R."/>
            <person name="Malay A.D."/>
            <person name="Moran D.A.P."/>
            <person name="Tomita M."/>
            <person name="Numata K."/>
            <person name="Arakawa K."/>
        </authorList>
    </citation>
    <scope>NUCLEOTIDE SEQUENCE</scope>
</reference>
<dbReference type="GO" id="GO:0003676">
    <property type="term" value="F:nucleic acid binding"/>
    <property type="evidence" value="ECO:0007669"/>
    <property type="project" value="InterPro"/>
</dbReference>
<sequence>MIINTVTLIRTDLTHKLGENLIWTPPSITLRTVTEDIVVFKTKNSDVKPVHHIAVNSDSTLPPRTETIVSGILTKDNNFHYGLIEYPDTDNSIILVLVASSFVDISRNVIPVRMANISDRAKVTKEGEVLVTCTPMTCINRNFQAILSESSDTLISEFLQIAELDDKQKSVAGKLLLEFEELFSRKLDVVGRIKMTRHQIDTGTNFTYAVFKGMCRILGIDKTQTTPLLSQLDGMVESFTEPS</sequence>
<dbReference type="SUPFAM" id="SSF53098">
    <property type="entry name" value="Ribonuclease H-like"/>
    <property type="match status" value="1"/>
</dbReference>
<keyword evidence="2" id="KW-1185">Reference proteome</keyword>
<keyword evidence="1" id="KW-0645">Protease</keyword>
<evidence type="ECO:0000313" key="1">
    <source>
        <dbReference type="EMBL" id="GFU38513.1"/>
    </source>
</evidence>